<gene>
    <name evidence="1" type="ORF">Lokhon_00354</name>
</gene>
<dbReference type="RefSeq" id="WP_026147592.1">
    <property type="nucleotide sequence ID" value="NZ_KB823001.1"/>
</dbReference>
<reference evidence="1 2" key="1">
    <citation type="submission" date="2013-03" db="EMBL/GenBank/DDBJ databases">
        <authorList>
            <person name="Fiebig A."/>
            <person name="Goeker M."/>
            <person name="Klenk H.-P.P."/>
        </authorList>
    </citation>
    <scope>NUCLEOTIDE SEQUENCE [LARGE SCALE GENOMIC DNA]</scope>
    <source>
        <strain evidence="1 2">DSM 17492</strain>
    </source>
</reference>
<protein>
    <submittedName>
        <fullName evidence="1">Head-tail adaptor, putative</fullName>
    </submittedName>
</protein>
<dbReference type="AlphaFoldDB" id="A0A017HI06"/>
<dbReference type="InterPro" id="IPR038666">
    <property type="entry name" value="SSP1_head-tail_sf"/>
</dbReference>
<dbReference type="HOGENOM" id="CLU_147810_5_1_5"/>
<comment type="caution">
    <text evidence="1">The sequence shown here is derived from an EMBL/GenBank/DDBJ whole genome shotgun (WGS) entry which is preliminary data.</text>
</comment>
<keyword evidence="2" id="KW-1185">Reference proteome</keyword>
<organism evidence="1 2">
    <name type="scientific">Limimaricola hongkongensis DSM 17492</name>
    <dbReference type="NCBI Taxonomy" id="1122180"/>
    <lineage>
        <taxon>Bacteria</taxon>
        <taxon>Pseudomonadati</taxon>
        <taxon>Pseudomonadota</taxon>
        <taxon>Alphaproteobacteria</taxon>
        <taxon>Rhodobacterales</taxon>
        <taxon>Paracoccaceae</taxon>
        <taxon>Limimaricola</taxon>
    </lineage>
</organism>
<dbReference type="PATRIC" id="fig|1122180.6.peg.359"/>
<accession>A0A017HI06</accession>
<dbReference type="EMBL" id="APGJ01000001">
    <property type="protein sequence ID" value="EYD73798.1"/>
    <property type="molecule type" value="Genomic_DNA"/>
</dbReference>
<dbReference type="OrthoDB" id="7570189at2"/>
<dbReference type="InterPro" id="IPR008767">
    <property type="entry name" value="Phage_SPP1_head-tail_adaptor"/>
</dbReference>
<sequence length="112" mass="12264">MKPVRLNRALVLEAPLRQPDGAGGFAPGWIALGMIWARIEARSGRDLDGGGAALSRVLLRITLRAAPPGSSMRPAPEQRFREGGRIFAIRAVREWDADGRYLVCEAEEEVAR</sequence>
<dbReference type="eggNOG" id="COG5614">
    <property type="taxonomic scope" value="Bacteria"/>
</dbReference>
<dbReference type="Gene3D" id="2.40.10.270">
    <property type="entry name" value="Bacteriophage SPP1 head-tail adaptor protein"/>
    <property type="match status" value="1"/>
</dbReference>
<proteinExistence type="predicted"/>
<evidence type="ECO:0000313" key="1">
    <source>
        <dbReference type="EMBL" id="EYD73798.1"/>
    </source>
</evidence>
<dbReference type="Pfam" id="PF05521">
    <property type="entry name" value="Phage_HCP"/>
    <property type="match status" value="1"/>
</dbReference>
<name>A0A017HI06_9RHOB</name>
<dbReference type="STRING" id="1122180.Lokhon_00354"/>
<dbReference type="Proteomes" id="UP000025047">
    <property type="component" value="Unassembled WGS sequence"/>
</dbReference>
<evidence type="ECO:0000313" key="2">
    <source>
        <dbReference type="Proteomes" id="UP000025047"/>
    </source>
</evidence>